<sequence length="118" mass="13054">MQQMLAAFCIFRSSLVLQKLYIKAISVENKSAASADGFWEGSGEDFSCTFGHLQVVEVTGFTGIASEVKLIGFVLANAPVLERLQIKFKENVGNTVDIFRELIRFRRISPKAEIVVPA</sequence>
<evidence type="ECO:0000313" key="2">
    <source>
        <dbReference type="EMBL" id="KAJ6809207.1"/>
    </source>
</evidence>
<dbReference type="Pfam" id="PF08387">
    <property type="entry name" value="FBD"/>
    <property type="match status" value="1"/>
</dbReference>
<reference evidence="2" key="2">
    <citation type="submission" date="2023-04" db="EMBL/GenBank/DDBJ databases">
        <authorList>
            <person name="Bruccoleri R.E."/>
            <person name="Oakeley E.J."/>
            <person name="Faust A.-M."/>
            <person name="Dessus-Babus S."/>
            <person name="Altorfer M."/>
            <person name="Burckhardt D."/>
            <person name="Oertli M."/>
            <person name="Naumann U."/>
            <person name="Petersen F."/>
            <person name="Wong J."/>
        </authorList>
    </citation>
    <scope>NUCLEOTIDE SEQUENCE</scope>
    <source>
        <strain evidence="2">GSM-AAB239-AS_SAM_17_03QT</strain>
        <tissue evidence="2">Leaf</tissue>
    </source>
</reference>
<proteinExistence type="predicted"/>
<feature type="domain" description="FBD" evidence="1">
    <location>
        <begin position="47"/>
        <end position="117"/>
    </location>
</feature>
<protein>
    <submittedName>
        <fullName evidence="2">F-box/FBD/LRR-repeat protein-like</fullName>
    </submittedName>
</protein>
<keyword evidence="4" id="KW-1185">Reference proteome</keyword>
<reference evidence="2" key="1">
    <citation type="journal article" date="2023" name="GigaByte">
        <title>Genome assembly of the bearded iris, Iris pallida Lam.</title>
        <authorList>
            <person name="Bruccoleri R.E."/>
            <person name="Oakeley E.J."/>
            <person name="Faust A.M.E."/>
            <person name="Altorfer M."/>
            <person name="Dessus-Babus S."/>
            <person name="Burckhardt D."/>
            <person name="Oertli M."/>
            <person name="Naumann U."/>
            <person name="Petersen F."/>
            <person name="Wong J."/>
        </authorList>
    </citation>
    <scope>NUCLEOTIDE SEQUENCE</scope>
    <source>
        <strain evidence="2">GSM-AAB239-AS_SAM_17_03QT</strain>
    </source>
</reference>
<comment type="caution">
    <text evidence="2">The sequence shown here is derived from an EMBL/GenBank/DDBJ whole genome shotgun (WGS) entry which is preliminary data.</text>
</comment>
<dbReference type="AlphaFoldDB" id="A0AAX6EYC9"/>
<evidence type="ECO:0000259" key="1">
    <source>
        <dbReference type="SMART" id="SM00579"/>
    </source>
</evidence>
<evidence type="ECO:0000313" key="4">
    <source>
        <dbReference type="Proteomes" id="UP001140949"/>
    </source>
</evidence>
<name>A0AAX6EYC9_IRIPA</name>
<dbReference type="SMART" id="SM00579">
    <property type="entry name" value="FBD"/>
    <property type="match status" value="1"/>
</dbReference>
<dbReference type="EMBL" id="JANAVB010033020">
    <property type="protein sequence ID" value="KAJ6809207.1"/>
    <property type="molecule type" value="Genomic_DNA"/>
</dbReference>
<evidence type="ECO:0000313" key="3">
    <source>
        <dbReference type="EMBL" id="KAJ6809208.1"/>
    </source>
</evidence>
<gene>
    <name evidence="2" type="ORF">M6B38_161450</name>
    <name evidence="3" type="ORF">M6B38_161455</name>
</gene>
<dbReference type="EMBL" id="JANAVB010033020">
    <property type="protein sequence ID" value="KAJ6809208.1"/>
    <property type="molecule type" value="Genomic_DNA"/>
</dbReference>
<organism evidence="2 4">
    <name type="scientific">Iris pallida</name>
    <name type="common">Sweet iris</name>
    <dbReference type="NCBI Taxonomy" id="29817"/>
    <lineage>
        <taxon>Eukaryota</taxon>
        <taxon>Viridiplantae</taxon>
        <taxon>Streptophyta</taxon>
        <taxon>Embryophyta</taxon>
        <taxon>Tracheophyta</taxon>
        <taxon>Spermatophyta</taxon>
        <taxon>Magnoliopsida</taxon>
        <taxon>Liliopsida</taxon>
        <taxon>Asparagales</taxon>
        <taxon>Iridaceae</taxon>
        <taxon>Iridoideae</taxon>
        <taxon>Irideae</taxon>
        <taxon>Iris</taxon>
    </lineage>
</organism>
<dbReference type="Proteomes" id="UP001140949">
    <property type="component" value="Unassembled WGS sequence"/>
</dbReference>
<dbReference type="InterPro" id="IPR006566">
    <property type="entry name" value="FBD"/>
</dbReference>
<accession>A0AAX6EYC9</accession>